<comment type="pathway">
    <text evidence="2">Amino-acid biosynthesis; L-cysteine biosynthesis; L-cysteine from L-serine: step 2/2.</text>
</comment>
<comment type="caution">
    <text evidence="14">The sequence shown here is derived from an EMBL/GenBank/DDBJ whole genome shotgun (WGS) entry which is preliminary data.</text>
</comment>
<dbReference type="GO" id="GO:0005737">
    <property type="term" value="C:cytoplasm"/>
    <property type="evidence" value="ECO:0007669"/>
    <property type="project" value="UniProtKB-ARBA"/>
</dbReference>
<reference evidence="14 15" key="1">
    <citation type="submission" date="2019-01" db="EMBL/GenBank/DDBJ databases">
        <title>Zoogloea oleivorans genome sequencing and assembly.</title>
        <authorList>
            <person name="Tancsics A."/>
            <person name="Farkas M."/>
            <person name="Kriszt B."/>
            <person name="Maroti G."/>
            <person name="Horvath B."/>
        </authorList>
    </citation>
    <scope>NUCLEOTIDE SEQUENCE [LARGE SCALE GENOMIC DNA]</scope>
    <source>
        <strain evidence="14 15">Buc</strain>
    </source>
</reference>
<dbReference type="PANTHER" id="PTHR10314">
    <property type="entry name" value="CYSTATHIONINE BETA-SYNTHASE"/>
    <property type="match status" value="1"/>
</dbReference>
<dbReference type="EC" id="2.5.1.47" evidence="4 12"/>
<dbReference type="GO" id="GO:0006535">
    <property type="term" value="P:cysteine biosynthetic process from serine"/>
    <property type="evidence" value="ECO:0007669"/>
    <property type="project" value="UniProtKB-UniRule"/>
</dbReference>
<dbReference type="UniPathway" id="UPA00136">
    <property type="reaction ID" value="UER00200"/>
</dbReference>
<evidence type="ECO:0000313" key="14">
    <source>
        <dbReference type="EMBL" id="TYC54616.1"/>
    </source>
</evidence>
<comment type="catalytic activity">
    <reaction evidence="9 12">
        <text>O-acetyl-L-serine + hydrogen sulfide = L-cysteine + acetate</text>
        <dbReference type="Rhea" id="RHEA:14829"/>
        <dbReference type="ChEBI" id="CHEBI:29919"/>
        <dbReference type="ChEBI" id="CHEBI:30089"/>
        <dbReference type="ChEBI" id="CHEBI:35235"/>
        <dbReference type="ChEBI" id="CHEBI:58340"/>
        <dbReference type="EC" id="2.5.1.47"/>
    </reaction>
</comment>
<feature type="modified residue" description="N6-(pyridoxal phosphate)lysine" evidence="11">
    <location>
        <position position="44"/>
    </location>
</feature>
<evidence type="ECO:0000256" key="4">
    <source>
        <dbReference type="ARBA" id="ARBA00012681"/>
    </source>
</evidence>
<dbReference type="InterPro" id="IPR036052">
    <property type="entry name" value="TrpB-like_PALP_sf"/>
</dbReference>
<name>A0A6C2CLW8_9RHOO</name>
<feature type="binding site" evidence="10">
    <location>
        <position position="266"/>
    </location>
    <ligand>
        <name>pyridoxal 5'-phosphate</name>
        <dbReference type="ChEBI" id="CHEBI:597326"/>
    </ligand>
</feature>
<comment type="similarity">
    <text evidence="3 12">Belongs to the cysteine synthase/cystathionine beta-synthase family.</text>
</comment>
<feature type="binding site" evidence="10">
    <location>
        <begin position="178"/>
        <end position="182"/>
    </location>
    <ligand>
        <name>pyridoxal 5'-phosphate</name>
        <dbReference type="ChEBI" id="CHEBI:597326"/>
    </ligand>
</feature>
<dbReference type="InterPro" id="IPR001926">
    <property type="entry name" value="TrpB-like_PALP"/>
</dbReference>
<evidence type="ECO:0000256" key="1">
    <source>
        <dbReference type="ARBA" id="ARBA00001933"/>
    </source>
</evidence>
<dbReference type="SUPFAM" id="SSF53686">
    <property type="entry name" value="Tryptophan synthase beta subunit-like PLP-dependent enzymes"/>
    <property type="match status" value="1"/>
</dbReference>
<gene>
    <name evidence="14" type="primary">cysK</name>
    <name evidence="14" type="ORF">ETQ85_18245</name>
</gene>
<evidence type="ECO:0000259" key="13">
    <source>
        <dbReference type="Pfam" id="PF00291"/>
    </source>
</evidence>
<sequence>MRIANNVAELIGHTPLVKLNKMAPANGATLALKLEFFNPAHSVKDRIAAAMLDAAEAAGHIKPDTIILEPTSGNTGIGLAMVCAARGYKCAFVMPETMSRERKLLLKAYGADLILTPGPEGMPGAIKKANELAAADSRYFIPQQFDNPANPAIHRKTTAEEIWADTDGQVDIFVSGIGTGGTITGVGEVLKERRPGVKIIAVEPAASPVLSGGARGPHPIQGIGAGFVPAILNTSVYDEIVQVPNDAALDTARKLATDEGLLVGISSGAAVWAALQVAERPENAGKLVVVIIPSFGERYLSTVLYQHLEV</sequence>
<evidence type="ECO:0000256" key="12">
    <source>
        <dbReference type="RuleBase" id="RU003985"/>
    </source>
</evidence>
<dbReference type="PROSITE" id="PS00901">
    <property type="entry name" value="CYS_SYNTHASE"/>
    <property type="match status" value="1"/>
</dbReference>
<evidence type="ECO:0000256" key="10">
    <source>
        <dbReference type="PIRSR" id="PIRSR605856-50"/>
    </source>
</evidence>
<dbReference type="OrthoDB" id="9805733at2"/>
<dbReference type="InterPro" id="IPR005856">
    <property type="entry name" value="Cys_synth"/>
</dbReference>
<keyword evidence="7 10" id="KW-0663">Pyridoxal phosphate</keyword>
<dbReference type="CDD" id="cd01561">
    <property type="entry name" value="CBS_like"/>
    <property type="match status" value="1"/>
</dbReference>
<evidence type="ECO:0000256" key="11">
    <source>
        <dbReference type="PIRSR" id="PIRSR605856-51"/>
    </source>
</evidence>
<evidence type="ECO:0000256" key="9">
    <source>
        <dbReference type="ARBA" id="ARBA00047931"/>
    </source>
</evidence>
<protein>
    <recommendedName>
        <fullName evidence="4 12">Cysteine synthase</fullName>
        <ecNumber evidence="4 12">2.5.1.47</ecNumber>
    </recommendedName>
</protein>
<evidence type="ECO:0000256" key="2">
    <source>
        <dbReference type="ARBA" id="ARBA00004962"/>
    </source>
</evidence>
<dbReference type="InterPro" id="IPR050214">
    <property type="entry name" value="Cys_Synth/Cystath_Beta-Synth"/>
</dbReference>
<keyword evidence="8 12" id="KW-0198">Cysteine biosynthesis</keyword>
<accession>A0A6C2CLW8</accession>
<dbReference type="Proteomes" id="UP000389128">
    <property type="component" value="Unassembled WGS sequence"/>
</dbReference>
<comment type="cofactor">
    <cofactor evidence="1 10 12">
        <name>pyridoxal 5'-phosphate</name>
        <dbReference type="ChEBI" id="CHEBI:597326"/>
    </cofactor>
</comment>
<keyword evidence="15" id="KW-1185">Reference proteome</keyword>
<dbReference type="Gene3D" id="3.40.50.1100">
    <property type="match status" value="2"/>
</dbReference>
<evidence type="ECO:0000256" key="6">
    <source>
        <dbReference type="ARBA" id="ARBA00022679"/>
    </source>
</evidence>
<dbReference type="RefSeq" id="WP_148580518.1">
    <property type="nucleotide sequence ID" value="NZ_SDKK01000018.1"/>
</dbReference>
<feature type="binding site" evidence="10">
    <location>
        <position position="74"/>
    </location>
    <ligand>
        <name>pyridoxal 5'-phosphate</name>
        <dbReference type="ChEBI" id="CHEBI:597326"/>
    </ligand>
</feature>
<dbReference type="EMBL" id="SDKK01000018">
    <property type="protein sequence ID" value="TYC54616.1"/>
    <property type="molecule type" value="Genomic_DNA"/>
</dbReference>
<dbReference type="InterPro" id="IPR001216">
    <property type="entry name" value="P-phosphate_BS"/>
</dbReference>
<dbReference type="FunFam" id="3.40.50.1100:FF:000067">
    <property type="entry name" value="Cysteine synthase"/>
    <property type="match status" value="1"/>
</dbReference>
<proteinExistence type="inferred from homology"/>
<dbReference type="Pfam" id="PF00291">
    <property type="entry name" value="PALP"/>
    <property type="match status" value="1"/>
</dbReference>
<keyword evidence="6 12" id="KW-0808">Transferase</keyword>
<evidence type="ECO:0000256" key="3">
    <source>
        <dbReference type="ARBA" id="ARBA00007103"/>
    </source>
</evidence>
<dbReference type="GO" id="GO:0004124">
    <property type="term" value="F:cysteine synthase activity"/>
    <property type="evidence" value="ECO:0007669"/>
    <property type="project" value="UniProtKB-UniRule"/>
</dbReference>
<evidence type="ECO:0000313" key="15">
    <source>
        <dbReference type="Proteomes" id="UP000389128"/>
    </source>
</evidence>
<feature type="domain" description="Tryptophan synthase beta chain-like PALP" evidence="13">
    <location>
        <begin position="9"/>
        <end position="293"/>
    </location>
</feature>
<dbReference type="AlphaFoldDB" id="A0A6C2CLW8"/>
<dbReference type="InterPro" id="IPR005859">
    <property type="entry name" value="CysK"/>
</dbReference>
<dbReference type="NCBIfam" id="TIGR01136">
    <property type="entry name" value="cysKM"/>
    <property type="match status" value="1"/>
</dbReference>
<keyword evidence="5 12" id="KW-0028">Amino-acid biosynthesis</keyword>
<dbReference type="NCBIfam" id="TIGR01139">
    <property type="entry name" value="cysK"/>
    <property type="match status" value="1"/>
</dbReference>
<evidence type="ECO:0000256" key="7">
    <source>
        <dbReference type="ARBA" id="ARBA00022898"/>
    </source>
</evidence>
<evidence type="ECO:0000256" key="5">
    <source>
        <dbReference type="ARBA" id="ARBA00022605"/>
    </source>
</evidence>
<evidence type="ECO:0000256" key="8">
    <source>
        <dbReference type="ARBA" id="ARBA00023192"/>
    </source>
</evidence>
<organism evidence="14 15">
    <name type="scientific">Zoogloea oleivorans</name>
    <dbReference type="NCBI Taxonomy" id="1552750"/>
    <lineage>
        <taxon>Bacteria</taxon>
        <taxon>Pseudomonadati</taxon>
        <taxon>Pseudomonadota</taxon>
        <taxon>Betaproteobacteria</taxon>
        <taxon>Rhodocyclales</taxon>
        <taxon>Zoogloeaceae</taxon>
        <taxon>Zoogloea</taxon>
    </lineage>
</organism>